<dbReference type="Proteomes" id="UP000243342">
    <property type="component" value="Unassembled WGS sequence"/>
</dbReference>
<dbReference type="OrthoDB" id="4190102at2"/>
<protein>
    <recommendedName>
        <fullName evidence="3">DUF4097 domain-containing protein</fullName>
    </recommendedName>
</protein>
<keyword evidence="2" id="KW-0472">Membrane</keyword>
<evidence type="ECO:0000313" key="5">
    <source>
        <dbReference type="Proteomes" id="UP000243342"/>
    </source>
</evidence>
<evidence type="ECO:0000256" key="1">
    <source>
        <dbReference type="SAM" id="MobiDB-lite"/>
    </source>
</evidence>
<reference evidence="4 5" key="1">
    <citation type="submission" date="2016-10" db="EMBL/GenBank/DDBJ databases">
        <title>Genome sequence of Streptomyces gilvigriseus MUSC 26.</title>
        <authorList>
            <person name="Lee L.-H."/>
            <person name="Ser H.-L."/>
        </authorList>
    </citation>
    <scope>NUCLEOTIDE SEQUENCE [LARGE SCALE GENOMIC DNA]</scope>
    <source>
        <strain evidence="4 5">MUSC 26</strain>
    </source>
</reference>
<name>A0A1J7C808_9ACTN</name>
<organism evidence="4 5">
    <name type="scientific">Mangrovactinospora gilvigrisea</name>
    <dbReference type="NCBI Taxonomy" id="1428644"/>
    <lineage>
        <taxon>Bacteria</taxon>
        <taxon>Bacillati</taxon>
        <taxon>Actinomycetota</taxon>
        <taxon>Actinomycetes</taxon>
        <taxon>Kitasatosporales</taxon>
        <taxon>Streptomycetaceae</taxon>
        <taxon>Mangrovactinospora</taxon>
    </lineage>
</organism>
<proteinExistence type="predicted"/>
<gene>
    <name evidence="4" type="ORF">BIV57_09810</name>
</gene>
<dbReference type="Gene3D" id="2.160.20.120">
    <property type="match status" value="1"/>
</dbReference>
<evidence type="ECO:0000256" key="2">
    <source>
        <dbReference type="SAM" id="Phobius"/>
    </source>
</evidence>
<evidence type="ECO:0000313" key="4">
    <source>
        <dbReference type="EMBL" id="OIV37656.1"/>
    </source>
</evidence>
<dbReference type="RefSeq" id="WP_071656363.1">
    <property type="nucleotide sequence ID" value="NZ_MLCF01000045.1"/>
</dbReference>
<dbReference type="Pfam" id="PF13349">
    <property type="entry name" value="DUF4097"/>
    <property type="match status" value="1"/>
</dbReference>
<keyword evidence="5" id="KW-1185">Reference proteome</keyword>
<dbReference type="InterPro" id="IPR025164">
    <property type="entry name" value="Toastrack_DUF4097"/>
</dbReference>
<sequence length="294" mass="30205">MRAGRPDTPEDAPPPGAVPDGPDTGEGSATRPVSGVRRRLWLLIALLSAAVLVLPIAVQVYGQIMHRTTTHSHNYALGPSQGVEIDGGSATVEVRAGKAGRVRVQQQLGWTLRSPRVNVDQEPSGTLHIEPSCARSSKLFSSLDCDVTLRVTMPADAPLRVTTGSGSIQLRNLGGTLKAVASSGTITGTGLRSTEVSGTANSGMVQFDMAGTPRRLSLDAESGTAQATVPRGSRFQLSTAGGTGTLQVAPGLSDRNSGNRLDLTVNSGTVQVGYTGCLECAGAPSASAAPSSRP</sequence>
<feature type="region of interest" description="Disordered" evidence="1">
    <location>
        <begin position="1"/>
        <end position="32"/>
    </location>
</feature>
<dbReference type="STRING" id="1428644.BIV57_09810"/>
<keyword evidence="2" id="KW-0812">Transmembrane</keyword>
<accession>A0A1J7C808</accession>
<dbReference type="AlphaFoldDB" id="A0A1J7C808"/>
<evidence type="ECO:0000259" key="3">
    <source>
        <dbReference type="Pfam" id="PF13349"/>
    </source>
</evidence>
<keyword evidence="2" id="KW-1133">Transmembrane helix</keyword>
<feature type="transmembrane region" description="Helical" evidence="2">
    <location>
        <begin position="40"/>
        <end position="62"/>
    </location>
</feature>
<dbReference type="EMBL" id="MLCF01000045">
    <property type="protein sequence ID" value="OIV37656.1"/>
    <property type="molecule type" value="Genomic_DNA"/>
</dbReference>
<comment type="caution">
    <text evidence="4">The sequence shown here is derived from an EMBL/GenBank/DDBJ whole genome shotgun (WGS) entry which is preliminary data.</text>
</comment>
<feature type="domain" description="DUF4097" evidence="3">
    <location>
        <begin position="84"/>
        <end position="272"/>
    </location>
</feature>